<keyword evidence="3" id="KW-1185">Reference proteome</keyword>
<protein>
    <submittedName>
        <fullName evidence="2">Uncharacterized protein DUF4143</fullName>
    </submittedName>
</protein>
<sequence>MKMHYNQGKRPQIYYWRDSNQNEVDLLIQDGMNLKAVEIKAGKTINSDFLKVSNTSKKSSPMHKAFWCMVGPNLRTKQMPRCMP</sequence>
<dbReference type="Pfam" id="PF13635">
    <property type="entry name" value="DUF4143"/>
    <property type="match status" value="1"/>
</dbReference>
<organism evidence="2 3">
    <name type="scientific">Dyadobacter jejuensis</name>
    <dbReference type="NCBI Taxonomy" id="1082580"/>
    <lineage>
        <taxon>Bacteria</taxon>
        <taxon>Pseudomonadati</taxon>
        <taxon>Bacteroidota</taxon>
        <taxon>Cytophagia</taxon>
        <taxon>Cytophagales</taxon>
        <taxon>Spirosomataceae</taxon>
        <taxon>Dyadobacter</taxon>
    </lineage>
</organism>
<reference evidence="2 3" key="1">
    <citation type="submission" date="2018-03" db="EMBL/GenBank/DDBJ databases">
        <title>Genomic Encyclopedia of Archaeal and Bacterial Type Strains, Phase II (KMG-II): from individual species to whole genera.</title>
        <authorList>
            <person name="Goeker M."/>
        </authorList>
    </citation>
    <scope>NUCLEOTIDE SEQUENCE [LARGE SCALE GENOMIC DNA]</scope>
    <source>
        <strain evidence="2 3">DSM 100346</strain>
    </source>
</reference>
<comment type="caution">
    <text evidence="2">The sequence shown here is derived from an EMBL/GenBank/DDBJ whole genome shotgun (WGS) entry which is preliminary data.</text>
</comment>
<dbReference type="AlphaFoldDB" id="A0A316AJA0"/>
<dbReference type="Proteomes" id="UP000245880">
    <property type="component" value="Unassembled WGS sequence"/>
</dbReference>
<proteinExistence type="predicted"/>
<evidence type="ECO:0000313" key="2">
    <source>
        <dbReference type="EMBL" id="PWJ57823.1"/>
    </source>
</evidence>
<dbReference type="OrthoDB" id="9778168at2"/>
<name>A0A316AJA0_9BACT</name>
<dbReference type="InterPro" id="IPR025420">
    <property type="entry name" value="DUF4143"/>
</dbReference>
<dbReference type="EMBL" id="QGDT01000005">
    <property type="protein sequence ID" value="PWJ57823.1"/>
    <property type="molecule type" value="Genomic_DNA"/>
</dbReference>
<feature type="domain" description="DUF4143" evidence="1">
    <location>
        <begin position="3"/>
        <end position="42"/>
    </location>
</feature>
<evidence type="ECO:0000259" key="1">
    <source>
        <dbReference type="Pfam" id="PF13635"/>
    </source>
</evidence>
<evidence type="ECO:0000313" key="3">
    <source>
        <dbReference type="Proteomes" id="UP000245880"/>
    </source>
</evidence>
<gene>
    <name evidence="2" type="ORF">CLV98_1053</name>
</gene>
<accession>A0A316AJA0</accession>